<dbReference type="EMBL" id="BAABLX010000007">
    <property type="protein sequence ID" value="GAA4933716.1"/>
    <property type="molecule type" value="Genomic_DNA"/>
</dbReference>
<keyword evidence="1" id="KW-0175">Coiled coil</keyword>
<dbReference type="SUPFAM" id="SSF51261">
    <property type="entry name" value="Duplicated hybrid motif"/>
    <property type="match status" value="1"/>
</dbReference>
<proteinExistence type="predicted"/>
<dbReference type="PANTHER" id="PTHR21666:SF291">
    <property type="entry name" value="STAGE II SPORULATION PROTEIN Q"/>
    <property type="match status" value="1"/>
</dbReference>
<comment type="caution">
    <text evidence="4">The sequence shown here is derived from an EMBL/GenBank/DDBJ whole genome shotgun (WGS) entry which is preliminary data.</text>
</comment>
<dbReference type="RefSeq" id="WP_345417419.1">
    <property type="nucleotide sequence ID" value="NZ_AP031496.1"/>
</dbReference>
<dbReference type="GO" id="GO:0004222">
    <property type="term" value="F:metalloendopeptidase activity"/>
    <property type="evidence" value="ECO:0007669"/>
    <property type="project" value="TreeGrafter"/>
</dbReference>
<evidence type="ECO:0000313" key="5">
    <source>
        <dbReference type="Proteomes" id="UP001409585"/>
    </source>
</evidence>
<dbReference type="Gene3D" id="2.70.70.10">
    <property type="entry name" value="Glucose Permease (Domain IIA)"/>
    <property type="match status" value="1"/>
</dbReference>
<name>A0AAV3TZ81_9ALTE</name>
<evidence type="ECO:0000259" key="3">
    <source>
        <dbReference type="Pfam" id="PF01551"/>
    </source>
</evidence>
<keyword evidence="2" id="KW-1133">Transmembrane helix</keyword>
<keyword evidence="2" id="KW-0812">Transmembrane</keyword>
<accession>A0AAV3TZ81</accession>
<dbReference type="Pfam" id="PF01551">
    <property type="entry name" value="Peptidase_M23"/>
    <property type="match status" value="1"/>
</dbReference>
<dbReference type="CDD" id="cd12797">
    <property type="entry name" value="M23_peptidase"/>
    <property type="match status" value="1"/>
</dbReference>
<dbReference type="AlphaFoldDB" id="A0AAV3TZ81"/>
<protein>
    <submittedName>
        <fullName evidence="4">M23 family metallopeptidase</fullName>
    </submittedName>
</protein>
<evidence type="ECO:0000256" key="2">
    <source>
        <dbReference type="SAM" id="Phobius"/>
    </source>
</evidence>
<keyword evidence="5" id="KW-1185">Reference proteome</keyword>
<dbReference type="FunFam" id="2.70.70.10:FF:000006">
    <property type="entry name" value="M23 family peptidase"/>
    <property type="match status" value="1"/>
</dbReference>
<feature type="coiled-coil region" evidence="1">
    <location>
        <begin position="62"/>
        <end position="100"/>
    </location>
</feature>
<dbReference type="InterPro" id="IPR016047">
    <property type="entry name" value="M23ase_b-sheet_dom"/>
</dbReference>
<feature type="transmembrane region" description="Helical" evidence="2">
    <location>
        <begin position="26"/>
        <end position="47"/>
    </location>
</feature>
<evidence type="ECO:0000313" key="4">
    <source>
        <dbReference type="EMBL" id="GAA4933716.1"/>
    </source>
</evidence>
<keyword evidence="2" id="KW-0472">Membrane</keyword>
<dbReference type="InterPro" id="IPR050570">
    <property type="entry name" value="Cell_wall_metabolism_enzyme"/>
</dbReference>
<gene>
    <name evidence="4" type="ORF">GCM10025791_08030</name>
</gene>
<dbReference type="PANTHER" id="PTHR21666">
    <property type="entry name" value="PEPTIDASE-RELATED"/>
    <property type="match status" value="1"/>
</dbReference>
<dbReference type="InterPro" id="IPR011055">
    <property type="entry name" value="Dup_hybrid_motif"/>
</dbReference>
<organism evidence="4 5">
    <name type="scientific">Halioxenophilus aromaticivorans</name>
    <dbReference type="NCBI Taxonomy" id="1306992"/>
    <lineage>
        <taxon>Bacteria</taxon>
        <taxon>Pseudomonadati</taxon>
        <taxon>Pseudomonadota</taxon>
        <taxon>Gammaproteobacteria</taxon>
        <taxon>Alteromonadales</taxon>
        <taxon>Alteromonadaceae</taxon>
        <taxon>Halioxenophilus</taxon>
    </lineage>
</organism>
<dbReference type="Proteomes" id="UP001409585">
    <property type="component" value="Unassembled WGS sequence"/>
</dbReference>
<reference evidence="5" key="1">
    <citation type="journal article" date="2019" name="Int. J. Syst. Evol. Microbiol.">
        <title>The Global Catalogue of Microorganisms (GCM) 10K type strain sequencing project: providing services to taxonomists for standard genome sequencing and annotation.</title>
        <authorList>
            <consortium name="The Broad Institute Genomics Platform"/>
            <consortium name="The Broad Institute Genome Sequencing Center for Infectious Disease"/>
            <person name="Wu L."/>
            <person name="Ma J."/>
        </authorList>
    </citation>
    <scope>NUCLEOTIDE SEQUENCE [LARGE SCALE GENOMIC DNA]</scope>
    <source>
        <strain evidence="5">JCM 19134</strain>
    </source>
</reference>
<sequence length="314" mass="34444">MKIIVLNKGLTPTKTYNLDVSGWTKALLSVCLIGLPLGLGVALGAMINSGNSAIEVTENDNAQEWQEALAQQQAEIDQSKREAEAQLAAMTLRVAELQARLQRIDAVGERLTQAAKLDAGEFNFNEVPALGGPEEFSESINFEPPTFMTVLDEISAQIDNREMQLNTLEILMSDRQIQDDTFLAGRPIKKGWMSSRYGRRTDPFNGKLAWHKGVDFAGKENAEIIAVAGGVITWSGERYGYGNMVEVTHGSGMATRYAHNKENLVKVGEVVKKGQTLALMGSSGRSTGPHVHFEVYKNGRPVDPASYIHRTPRK</sequence>
<feature type="domain" description="M23ase beta-sheet core" evidence="3">
    <location>
        <begin position="211"/>
        <end position="304"/>
    </location>
</feature>
<evidence type="ECO:0000256" key="1">
    <source>
        <dbReference type="SAM" id="Coils"/>
    </source>
</evidence>